<comment type="function">
    <text evidence="1">Inhibins and activins inhibit and activate, respectively, the secretion of follitropin by the pituitary gland. Inhibins/activins are involved in regulating a number of diverse functions such as hypothalamic and pituitary hormone secretion, gonadal hormone secretion, germ cell development and maturation, erythroid differentiation, insulin secretion, nerve cell survival, embryonic axial development or bone growth, depending on their subunit composition. Inhibins appear to oppose the functions of activins.</text>
</comment>
<comment type="subunit">
    <text evidence="22">Dimeric, linked by one or more disulfide bonds. Activin B is a dimer of alpha and beta-B. Inhibin A is a dimer of alpha and beta-A. Inhibin B is a dimer of alpha and beta-B. Interacts with TGFBR3L; this interaction regulates female fertility.</text>
</comment>
<evidence type="ECO:0000256" key="19">
    <source>
        <dbReference type="ARBA" id="ARBA00056675"/>
    </source>
</evidence>
<feature type="signal peptide" evidence="25">
    <location>
        <begin position="1"/>
        <end position="20"/>
    </location>
</feature>
<evidence type="ECO:0000256" key="14">
    <source>
        <dbReference type="ARBA" id="ARBA00022737"/>
    </source>
</evidence>
<dbReference type="PRINTS" id="PR00669">
    <property type="entry name" value="INHIBINA"/>
</dbReference>
<dbReference type="Pfam" id="PF15904">
    <property type="entry name" value="LIP1"/>
    <property type="match status" value="1"/>
</dbReference>
<evidence type="ECO:0000256" key="13">
    <source>
        <dbReference type="ARBA" id="ARBA00022702"/>
    </source>
</evidence>
<keyword evidence="13" id="KW-0372">Hormone</keyword>
<dbReference type="SUPFAM" id="SSF52058">
    <property type="entry name" value="L domain-like"/>
    <property type="match status" value="1"/>
</dbReference>
<evidence type="ECO:0000256" key="8">
    <source>
        <dbReference type="ARBA" id="ARBA00022490"/>
    </source>
</evidence>
<evidence type="ECO:0000256" key="18">
    <source>
        <dbReference type="ARBA" id="ARBA00056490"/>
    </source>
</evidence>
<dbReference type="InterPro" id="IPR001611">
    <property type="entry name" value="Leu-rich_rpt"/>
</dbReference>
<accession>A0A5E4AY88</accession>
<proteinExistence type="inferred from homology"/>
<keyword evidence="8" id="KW-0963">Cytoplasm</keyword>
<evidence type="ECO:0000256" key="5">
    <source>
        <dbReference type="ARBA" id="ARBA00008771"/>
    </source>
</evidence>
<dbReference type="FunFam" id="3.80.10.10:FF:000527">
    <property type="entry name" value="Serine/threonine kinase 11 interacting protein"/>
    <property type="match status" value="1"/>
</dbReference>
<evidence type="ECO:0000256" key="21">
    <source>
        <dbReference type="ARBA" id="ARBA00093335"/>
    </source>
</evidence>
<dbReference type="PROSITE" id="PS51362">
    <property type="entry name" value="TGF_BETA_2"/>
    <property type="match status" value="1"/>
</dbReference>
<organism evidence="27 28">
    <name type="scientific">Marmota monax</name>
    <name type="common">Woodchuck</name>
    <dbReference type="NCBI Taxonomy" id="9995"/>
    <lineage>
        <taxon>Eukaryota</taxon>
        <taxon>Metazoa</taxon>
        <taxon>Chordata</taxon>
        <taxon>Craniata</taxon>
        <taxon>Vertebrata</taxon>
        <taxon>Euteleostomi</taxon>
        <taxon>Mammalia</taxon>
        <taxon>Eutheria</taxon>
        <taxon>Euarchontoglires</taxon>
        <taxon>Glires</taxon>
        <taxon>Rodentia</taxon>
        <taxon>Sciuromorpha</taxon>
        <taxon>Sciuridae</taxon>
        <taxon>Xerinae</taxon>
        <taxon>Marmotini</taxon>
        <taxon>Marmota</taxon>
    </lineage>
</organism>
<dbReference type="GO" id="GO:0046880">
    <property type="term" value="P:regulation of follicle-stimulating hormone secretion"/>
    <property type="evidence" value="ECO:0007669"/>
    <property type="project" value="UniProtKB-ARBA"/>
</dbReference>
<gene>
    <name evidence="27" type="ORF">MONAX_5E020741</name>
</gene>
<feature type="region of interest" description="Disordered" evidence="24">
    <location>
        <begin position="745"/>
        <end position="766"/>
    </location>
</feature>
<dbReference type="GO" id="GO:0051241">
    <property type="term" value="P:negative regulation of multicellular organismal process"/>
    <property type="evidence" value="ECO:0007669"/>
    <property type="project" value="UniProtKB-ARBA"/>
</dbReference>
<comment type="similarity">
    <text evidence="4 23">Belongs to the TGF-beta family.</text>
</comment>
<evidence type="ECO:0000256" key="24">
    <source>
        <dbReference type="SAM" id="MobiDB-lite"/>
    </source>
</evidence>
<keyword evidence="14" id="KW-0677">Repeat</keyword>
<dbReference type="PROSITE" id="PS51450">
    <property type="entry name" value="LRR"/>
    <property type="match status" value="1"/>
</dbReference>
<comment type="subcellular location">
    <subcellularLocation>
        <location evidence="2">Cytoplasm</location>
    </subcellularLocation>
    <subcellularLocation>
        <location evidence="3">Secreted</location>
    </subcellularLocation>
</comment>
<evidence type="ECO:0000256" key="17">
    <source>
        <dbReference type="ARBA" id="ARBA00023180"/>
    </source>
</evidence>
<dbReference type="GO" id="GO:0005737">
    <property type="term" value="C:cytoplasm"/>
    <property type="evidence" value="ECO:0007669"/>
    <property type="project" value="UniProtKB-SubCell"/>
</dbReference>
<feature type="chain" id="PRO_5023030703" description="Inhibin alpha chain" evidence="25">
    <location>
        <begin position="21"/>
        <end position="1489"/>
    </location>
</feature>
<evidence type="ECO:0000256" key="15">
    <source>
        <dbReference type="ARBA" id="ARBA00023030"/>
    </source>
</evidence>
<evidence type="ECO:0000256" key="23">
    <source>
        <dbReference type="RuleBase" id="RU000354"/>
    </source>
</evidence>
<keyword evidence="12" id="KW-0165">Cleavage on pair of basic residues</keyword>
<dbReference type="InterPro" id="IPR017948">
    <property type="entry name" value="TGFb_CS"/>
</dbReference>
<evidence type="ECO:0000256" key="12">
    <source>
        <dbReference type="ARBA" id="ARBA00022685"/>
    </source>
</evidence>
<keyword evidence="9" id="KW-0964">Secreted</keyword>
<dbReference type="Pfam" id="PF25624">
    <property type="entry name" value="PH_S11IP_C"/>
    <property type="match status" value="1"/>
</dbReference>
<dbReference type="InterPro" id="IPR057676">
    <property type="entry name" value="PH_S11IP_C"/>
</dbReference>
<comment type="caution">
    <text evidence="27">The sequence shown here is derived from an EMBL/GenBank/DDBJ whole genome shotgun (WGS) entry which is preliminary data.</text>
</comment>
<dbReference type="GO" id="GO:0048731">
    <property type="term" value="P:system development"/>
    <property type="evidence" value="ECO:0007669"/>
    <property type="project" value="UniProtKB-ARBA"/>
</dbReference>
<keyword evidence="25" id="KW-0732">Signal</keyword>
<dbReference type="GO" id="GO:0008104">
    <property type="term" value="P:intracellular protein localization"/>
    <property type="evidence" value="ECO:0007669"/>
    <property type="project" value="TreeGrafter"/>
</dbReference>
<dbReference type="EMBL" id="CABDUW010000179">
    <property type="protein sequence ID" value="VTJ61681.1"/>
    <property type="molecule type" value="Genomic_DNA"/>
</dbReference>
<dbReference type="GO" id="GO:0043512">
    <property type="term" value="C:inhibin A complex"/>
    <property type="evidence" value="ECO:0007669"/>
    <property type="project" value="UniProtKB-ARBA"/>
</dbReference>
<dbReference type="InterPro" id="IPR032675">
    <property type="entry name" value="LRR_dom_sf"/>
</dbReference>
<reference evidence="27" key="1">
    <citation type="submission" date="2019-04" db="EMBL/GenBank/DDBJ databases">
        <authorList>
            <person name="Alioto T."/>
            <person name="Alioto T."/>
        </authorList>
    </citation>
    <scope>NUCLEOTIDE SEQUENCE [LARGE SCALE GENOMIC DNA]</scope>
</reference>
<keyword evidence="15 23" id="KW-0339">Growth factor</keyword>
<keyword evidence="28" id="KW-1185">Reference proteome</keyword>
<keyword evidence="10" id="KW-0597">Phosphoprotein</keyword>
<keyword evidence="11" id="KW-0433">Leucine-rich repeat</keyword>
<evidence type="ECO:0000256" key="20">
    <source>
        <dbReference type="ARBA" id="ARBA00079833"/>
    </source>
</evidence>
<evidence type="ECO:0000256" key="9">
    <source>
        <dbReference type="ARBA" id="ARBA00022525"/>
    </source>
</evidence>
<evidence type="ECO:0000256" key="7">
    <source>
        <dbReference type="ARBA" id="ARBA00020683"/>
    </source>
</evidence>
<dbReference type="Gene3D" id="3.80.10.10">
    <property type="entry name" value="Ribonuclease Inhibitor"/>
    <property type="match status" value="1"/>
</dbReference>
<dbReference type="Pfam" id="PF00019">
    <property type="entry name" value="TGF_beta"/>
    <property type="match status" value="1"/>
</dbReference>
<feature type="compositionally biased region" description="Acidic residues" evidence="24">
    <location>
        <begin position="855"/>
        <end position="867"/>
    </location>
</feature>
<dbReference type="FunFam" id="3.80.10.10:FF:001449">
    <property type="entry name" value="Serine/threonine kinase 11 interacting protein"/>
    <property type="match status" value="1"/>
</dbReference>
<protein>
    <recommendedName>
        <fullName evidence="6">Inhibin alpha chain</fullName>
    </recommendedName>
    <alternativeName>
        <fullName evidence="20">LKB1-interacting protein 1</fullName>
    </alternativeName>
    <alternativeName>
        <fullName evidence="7">Serine/threonine-protein kinase 11-interacting protein</fullName>
    </alternativeName>
</protein>
<dbReference type="Pfam" id="PF23142">
    <property type="entry name" value="PH_PLEKHM2"/>
    <property type="match status" value="1"/>
</dbReference>
<comment type="function">
    <text evidence="21">Inhibin B is a dimer of alpha and beta-B that plays a crucial role in the regulation of the reproductive system by inhibiting the secretion of follicle-stimulating hormone (FSH) from the anterior pituitary gland. Thereby, maintains reproductive homeostasis in both males and females. Acts as a more potent suppressor of FSH release than inhibin A. Functions as competitive receptor antagonist binding activin type II receptors with high affinity in the presence of the TGF-beta type III coreceptor/TGFBR3L.</text>
</comment>
<feature type="compositionally biased region" description="Basic and acidic residues" evidence="24">
    <location>
        <begin position="832"/>
        <end position="854"/>
    </location>
</feature>
<dbReference type="PANTHER" id="PTHR15454">
    <property type="entry name" value="NISCHARIN RELATED"/>
    <property type="match status" value="1"/>
</dbReference>
<evidence type="ECO:0000256" key="22">
    <source>
        <dbReference type="ARBA" id="ARBA00093571"/>
    </source>
</evidence>
<dbReference type="Pfam" id="PF25357">
    <property type="entry name" value="PH_S11IP"/>
    <property type="match status" value="1"/>
</dbReference>
<evidence type="ECO:0000256" key="3">
    <source>
        <dbReference type="ARBA" id="ARBA00004613"/>
    </source>
</evidence>
<dbReference type="InterPro" id="IPR057292">
    <property type="entry name" value="PH_S11IP"/>
</dbReference>
<dbReference type="FunFam" id="2.10.90.10:FF:000024">
    <property type="entry name" value="Inhibin alpha chain"/>
    <property type="match status" value="1"/>
</dbReference>
<evidence type="ECO:0000256" key="2">
    <source>
        <dbReference type="ARBA" id="ARBA00004496"/>
    </source>
</evidence>
<evidence type="ECO:0000256" key="1">
    <source>
        <dbReference type="ARBA" id="ARBA00002588"/>
    </source>
</evidence>
<evidence type="ECO:0000256" key="6">
    <source>
        <dbReference type="ARBA" id="ARBA00019280"/>
    </source>
</evidence>
<dbReference type="PANTHER" id="PTHR15454:SF69">
    <property type="entry name" value="SERINE_THREONINE-PROTEIN KINASE 11-INTERACTING PROTEIN"/>
    <property type="match status" value="1"/>
</dbReference>
<dbReference type="SUPFAM" id="SSF57501">
    <property type="entry name" value="Cystine-knot cytokines"/>
    <property type="match status" value="1"/>
</dbReference>
<dbReference type="PROSITE" id="PS00250">
    <property type="entry name" value="TGF_BETA_1"/>
    <property type="match status" value="1"/>
</dbReference>
<keyword evidence="17" id="KW-0325">Glycoprotein</keyword>
<sequence length="1489" mass="163313">MVPQLPLLLLLLLAPQGGQGCHGLELDRELVLAKVRALFLDALGPPAVMGEGGSPGIRRLPRRHAVGGFTRRGSEPEAEDVSQAILFPATGAGCEDQPAVGGLVQEAEEGVFTYVFRPSHHTRSRQVTSAQLWFHTGLDKKGTVVSNSSGPLLSLLVLSSGGPMAVPMSLGQAPPRWAVLHLDTSALPLLTHPVLVLLLRCPLCSCSARPETTPFLVAHTRARPPSGGERARRSTPPMPWPWSPAALRLLQRPPEEPAAHAYCHRAALNISFQELGWDRWIVHPPSFIFHYCHGGCGLPTPPDLPLPVPGVPPTPVQPLSLVPGAQPCCAALPGTMRPLHVRTTSDGGYSFKLRLRRPVAMTTASRDSVVWKLAGLLRESGDVVLSGCSTLSLLTTTLQQLNRIFELYLGPWGPGQTGFVALPSHPADSPIILQLQFLFDVLQKTLSLKLVHIPGPGLPGPIKIFPFKSLRQLELRGVPLHCLHGLRGIYSQLETLICSKSIQALEELLSACGGDLCSALPWLALLSADFSYNALTALDSSLRLLSALRFLNLSHNRVQDCKGFLMDLSELYHLDISYNRLHLVPRMGPSGAALGNLILRGNELRSLQGLEQLRNLRHLDVAYNLLEGHKELSPLWLLAELRKLYLEGNPLWFHPAHRVATVQYLSPRVRDAAHSFLLDGEVLSLKDFQTPASSGPGPMVLPLPWPVGSTTETSGGPELSDSLSSGGIMAQPLLRKVKNRVRVRRASISEPSDTDPEPRTLDPSPAGRFVQQHRELELLNSFRERFGCDWLQYRNHLETSGSPHLATSKTPNLSTTLLDALGPETLPGPLAPEKEARGPEESPHKMSEEGRVELEPQEEDREEEEKEEGAKEGHEEEEEQEWKEVEGEHPMTVGQAGASQCSSVQEISEQPRPLMGGRDSGFISFLQGFSLGLSTAELCRPMLVCPLQGPEGVQGRECFLRITSTHLFEVELQAARTLERLELQSLVVAELEPEMRTQREPVPEGSGLLPGAPILVLRFSYICPDRKLRRYVLLESDAHAAVQELLAVLTPFTTVAQQQLREARDPLGTRFQCLRCGCEFKPEETGLGQDGEEGWRPLFQKTESPAVCPSCGSDHVVLMTLSEETSNREQNHGQQSPVSSQSSSPVCDTPGHSDHPSSADMIPPQAPISHGHSSWSLSPPPERCGLRSVDHRLRLFLDVEVFSDAQEEFQCCLKVPVVLAGHSREFLCLVVVSDHRLYLLKVTGEICGPPASWLQPTLAIPLQDLNGMELGLAGQSLRLEWVTGVGSCVLLPRDARCCRAFLEELIGVLQSLPPTQRNSVIATEEEVTPQHRLWPLLGQVASSEAPQFFYLRAFLVEGPSTCPISLLLTLTTLYLLDEDPAGSQAEPPLPGASGEVSEKAPPLVLGPSVQVREQQPLSSLSSVLLYRLAPEDLQLVFYDEVSRLESFWALRVVCREQLTALLAWIREPWEELFSIGLRTVTQEALDLDR</sequence>
<dbReference type="SMART" id="SM00204">
    <property type="entry name" value="TGFB"/>
    <property type="match status" value="1"/>
</dbReference>
<dbReference type="InterPro" id="IPR029034">
    <property type="entry name" value="Cystine-knot_cytokine"/>
</dbReference>
<dbReference type="InterPro" id="IPR001839">
    <property type="entry name" value="TGF-b_C"/>
</dbReference>
<feature type="region of interest" description="Disordered" evidence="24">
    <location>
        <begin position="1124"/>
        <end position="1180"/>
    </location>
</feature>
<evidence type="ECO:0000256" key="11">
    <source>
        <dbReference type="ARBA" id="ARBA00022614"/>
    </source>
</evidence>
<feature type="region of interest" description="Disordered" evidence="24">
    <location>
        <begin position="695"/>
        <end position="726"/>
    </location>
</feature>
<evidence type="ECO:0000256" key="10">
    <source>
        <dbReference type="ARBA" id="ARBA00022553"/>
    </source>
</evidence>
<evidence type="ECO:0000313" key="28">
    <source>
        <dbReference type="Proteomes" id="UP000335636"/>
    </source>
</evidence>
<dbReference type="InterPro" id="IPR057288">
    <property type="entry name" value="PH_PLEKHM2"/>
</dbReference>
<evidence type="ECO:0000256" key="25">
    <source>
        <dbReference type="SAM" id="SignalP"/>
    </source>
</evidence>
<comment type="similarity">
    <text evidence="5">Belongs to the STK11IP family.</text>
</comment>
<dbReference type="Gene3D" id="2.10.90.10">
    <property type="entry name" value="Cystine-knot cytokines"/>
    <property type="match status" value="1"/>
</dbReference>
<comment type="function">
    <text evidence="18">May regulate STK11/LKB1 function by controlling its subcellular localization.</text>
</comment>
<evidence type="ECO:0000256" key="4">
    <source>
        <dbReference type="ARBA" id="ARBA00006656"/>
    </source>
</evidence>
<keyword evidence="16" id="KW-1015">Disulfide bond</keyword>
<evidence type="ECO:0000256" key="16">
    <source>
        <dbReference type="ARBA" id="ARBA00023157"/>
    </source>
</evidence>
<dbReference type="GO" id="GO:0008083">
    <property type="term" value="F:growth factor activity"/>
    <property type="evidence" value="ECO:0007669"/>
    <property type="project" value="UniProtKB-KW"/>
</dbReference>
<dbReference type="InterPro" id="IPR031782">
    <property type="entry name" value="LIP1_N"/>
</dbReference>
<feature type="compositionally biased region" description="Low complexity" evidence="24">
    <location>
        <begin position="1134"/>
        <end position="1146"/>
    </location>
</feature>
<dbReference type="GO" id="GO:0005179">
    <property type="term" value="F:hormone activity"/>
    <property type="evidence" value="ECO:0007669"/>
    <property type="project" value="UniProtKB-KW"/>
</dbReference>
<feature type="region of interest" description="Disordered" evidence="24">
    <location>
        <begin position="818"/>
        <end position="885"/>
    </location>
</feature>
<feature type="domain" description="TGF-beta family profile" evidence="26">
    <location>
        <begin position="230"/>
        <end position="366"/>
    </location>
</feature>
<evidence type="ECO:0000313" key="27">
    <source>
        <dbReference type="EMBL" id="VTJ61681.1"/>
    </source>
</evidence>
<dbReference type="Proteomes" id="UP000335636">
    <property type="component" value="Unassembled WGS sequence"/>
</dbReference>
<evidence type="ECO:0000259" key="26">
    <source>
        <dbReference type="PROSITE" id="PS51362"/>
    </source>
</evidence>
<comment type="function">
    <text evidence="19">Inhibin A is a dimer of alpha/INHA and beta-A/INHBA that functions as a feedback regulator in the hypothalamic-pituitary-gonadal (HPG) axis. Inhibits the secretion of FSH from the anterior pituitary gland by acting on pituitary gonadotrope cells. Antagonizes activin A by binding to the proteoglycan, betaglycan, and forming a stable complex with and, thereby, sequestering type II activin receptors while excluding type I receptor.</text>
</comment>
<name>A0A5E4AY88_MARMO</name>